<proteinExistence type="inferred from homology"/>
<sequence length="91" mass="10854">MFYLLLFIFSLMVFISSRKHLLVTLISLEFIVLVIYIFMFNYLSYMNYEYYFSMVFLTFSVCEGTLGLSILVSLIRTHGSDYFQTYNILQC</sequence>
<evidence type="ECO:0000256" key="12">
    <source>
        <dbReference type="ARBA" id="ARBA00023027"/>
    </source>
</evidence>
<keyword evidence="8 17" id="KW-0812">Transmembrane</keyword>
<dbReference type="GO" id="GO:0030964">
    <property type="term" value="C:NADH dehydrogenase complex"/>
    <property type="evidence" value="ECO:0007669"/>
    <property type="project" value="TreeGrafter"/>
</dbReference>
<dbReference type="GO" id="GO:0005743">
    <property type="term" value="C:mitochondrial inner membrane"/>
    <property type="evidence" value="ECO:0007669"/>
    <property type="project" value="UniProtKB-SubCell"/>
</dbReference>
<dbReference type="InterPro" id="IPR001133">
    <property type="entry name" value="NADH_UbQ_OxRdtase_chain4L/K"/>
</dbReference>
<evidence type="ECO:0000313" key="18">
    <source>
        <dbReference type="EMBL" id="ATN41124.1"/>
    </source>
</evidence>
<evidence type="ECO:0000256" key="8">
    <source>
        <dbReference type="ARBA" id="ARBA00022692"/>
    </source>
</evidence>
<organism evidence="18">
    <name type="scientific">Endopterygota sp. 25 LC-2017</name>
    <dbReference type="NCBI Taxonomy" id="2030401"/>
    <lineage>
        <taxon>Eukaryota</taxon>
        <taxon>Metazoa</taxon>
        <taxon>Ecdysozoa</taxon>
        <taxon>Arthropoda</taxon>
        <taxon>Hexapoda</taxon>
        <taxon>Insecta</taxon>
        <taxon>Pterygota</taxon>
        <taxon>Neoptera</taxon>
        <taxon>Endopterygota</taxon>
    </lineage>
</organism>
<evidence type="ECO:0000256" key="9">
    <source>
        <dbReference type="ARBA" id="ARBA00022967"/>
    </source>
</evidence>
<comment type="catalytic activity">
    <reaction evidence="16 17">
        <text>a ubiquinone + NADH + 5 H(+)(in) = a ubiquinol + NAD(+) + 4 H(+)(out)</text>
        <dbReference type="Rhea" id="RHEA:29091"/>
        <dbReference type="Rhea" id="RHEA-COMP:9565"/>
        <dbReference type="Rhea" id="RHEA-COMP:9566"/>
        <dbReference type="ChEBI" id="CHEBI:15378"/>
        <dbReference type="ChEBI" id="CHEBI:16389"/>
        <dbReference type="ChEBI" id="CHEBI:17976"/>
        <dbReference type="ChEBI" id="CHEBI:57540"/>
        <dbReference type="ChEBI" id="CHEBI:57945"/>
        <dbReference type="EC" id="7.1.1.2"/>
    </reaction>
</comment>
<comment type="similarity">
    <text evidence="3 17">Belongs to the complex I subunit 4L family.</text>
</comment>
<protein>
    <recommendedName>
        <fullName evidence="5 17">NADH-ubiquinone oxidoreductase chain 4L</fullName>
        <ecNumber evidence="4 17">7.1.1.2</ecNumber>
    </recommendedName>
</protein>
<keyword evidence="15 17" id="KW-0472">Membrane</keyword>
<accession>A0A343L9Z0</accession>
<keyword evidence="17" id="KW-0999">Mitochondrion inner membrane</keyword>
<gene>
    <name evidence="18" type="primary">nad4l</name>
</gene>
<dbReference type="PANTHER" id="PTHR11434">
    <property type="entry name" value="NADH-UBIQUINONE OXIDOREDUCTASE SUBUNIT ND4L"/>
    <property type="match status" value="1"/>
</dbReference>
<evidence type="ECO:0000256" key="1">
    <source>
        <dbReference type="ARBA" id="ARBA00003257"/>
    </source>
</evidence>
<evidence type="ECO:0000256" key="4">
    <source>
        <dbReference type="ARBA" id="ARBA00012944"/>
    </source>
</evidence>
<evidence type="ECO:0000256" key="17">
    <source>
        <dbReference type="RuleBase" id="RU004419"/>
    </source>
</evidence>
<keyword evidence="14 17" id="KW-0496">Mitochondrion</keyword>
<keyword evidence="6 17" id="KW-0813">Transport</keyword>
<geneLocation type="mitochondrion" evidence="18"/>
<evidence type="ECO:0000256" key="5">
    <source>
        <dbReference type="ARBA" id="ARBA00016612"/>
    </source>
</evidence>
<evidence type="ECO:0000256" key="14">
    <source>
        <dbReference type="ARBA" id="ARBA00023128"/>
    </source>
</evidence>
<dbReference type="GO" id="GO:0008137">
    <property type="term" value="F:NADH dehydrogenase (ubiquinone) activity"/>
    <property type="evidence" value="ECO:0007669"/>
    <property type="project" value="UniProtKB-EC"/>
</dbReference>
<evidence type="ECO:0000256" key="11">
    <source>
        <dbReference type="ARBA" id="ARBA00022989"/>
    </source>
</evidence>
<dbReference type="FunFam" id="1.10.287.3510:FF:000003">
    <property type="entry name" value="NADH-ubiquinone oxidoreductase chain 4L"/>
    <property type="match status" value="1"/>
</dbReference>
<feature type="transmembrane region" description="Helical" evidence="17">
    <location>
        <begin position="21"/>
        <end position="44"/>
    </location>
</feature>
<evidence type="ECO:0000256" key="3">
    <source>
        <dbReference type="ARBA" id="ARBA00010519"/>
    </source>
</evidence>
<dbReference type="GO" id="GO:0016651">
    <property type="term" value="F:oxidoreductase activity, acting on NAD(P)H"/>
    <property type="evidence" value="ECO:0007669"/>
    <property type="project" value="InterPro"/>
</dbReference>
<comment type="function">
    <text evidence="1">Core subunit of the mitochondrial membrane respiratory chain NADH dehydrogenase (Complex I) that is believed to belong to the minimal assembly required for catalysis. Complex I functions in the transfer of electrons from NADH to the respiratory chain. The immediate electron acceptor for the enzyme is believed to be ubiquinone.</text>
</comment>
<keyword evidence="12 17" id="KW-0520">NAD</keyword>
<dbReference type="AlphaFoldDB" id="A0A343L9Z0"/>
<reference evidence="18" key="1">
    <citation type="journal article" date="2017" name="Mol. Ecol.">
        <title>Shotgun mitogenomics across body size classes in a local assemblage of tropical Diptera: Phylogeny, species diversity and mitochondrial abundance spectrum.</title>
        <authorList>
            <person name="Choo L.Q."/>
            <person name="Crampton-Platt A."/>
            <person name="Vogler A.P."/>
        </authorList>
    </citation>
    <scope>NUCLEOTIDE SEQUENCE</scope>
</reference>
<dbReference type="InterPro" id="IPR039428">
    <property type="entry name" value="NUOK/Mnh_C1-like"/>
</dbReference>
<dbReference type="GO" id="GO:0042773">
    <property type="term" value="P:ATP synthesis coupled electron transport"/>
    <property type="evidence" value="ECO:0007669"/>
    <property type="project" value="UniProtKB-UniRule"/>
</dbReference>
<keyword evidence="13 17" id="KW-0830">Ubiquinone</keyword>
<evidence type="ECO:0000256" key="6">
    <source>
        <dbReference type="ARBA" id="ARBA00022448"/>
    </source>
</evidence>
<dbReference type="EMBL" id="MF410821">
    <property type="protein sequence ID" value="ATN41124.1"/>
    <property type="molecule type" value="Genomic_DNA"/>
</dbReference>
<dbReference type="Pfam" id="PF00420">
    <property type="entry name" value="Oxidored_q2"/>
    <property type="match status" value="1"/>
</dbReference>
<dbReference type="EC" id="7.1.1.2" evidence="4 17"/>
<evidence type="ECO:0000256" key="13">
    <source>
        <dbReference type="ARBA" id="ARBA00023075"/>
    </source>
</evidence>
<dbReference type="Gene3D" id="1.10.287.3510">
    <property type="match status" value="1"/>
</dbReference>
<comment type="subcellular location">
    <subcellularLocation>
        <location evidence="17">Mitochondrion inner membrane</location>
        <topology evidence="17">Multi-pass membrane protein</topology>
    </subcellularLocation>
    <subcellularLocation>
        <location evidence="2">Mitochondrion membrane</location>
        <topology evidence="2">Multi-pass membrane protein</topology>
    </subcellularLocation>
</comment>
<feature type="transmembrane region" description="Helical" evidence="17">
    <location>
        <begin position="50"/>
        <end position="75"/>
    </location>
</feature>
<evidence type="ECO:0000256" key="2">
    <source>
        <dbReference type="ARBA" id="ARBA00004225"/>
    </source>
</evidence>
<evidence type="ECO:0000256" key="15">
    <source>
        <dbReference type="ARBA" id="ARBA00023136"/>
    </source>
</evidence>
<name>A0A343L9Z0_9NEOP</name>
<comment type="function">
    <text evidence="17">Core subunit of the mitochondrial membrane respiratory chain NADH dehydrogenase (Complex I) which catalyzes electron transfer from NADH through the respiratory chain, using ubiquinone as an electron acceptor.</text>
</comment>
<keyword evidence="7 17" id="KW-0679">Respiratory chain</keyword>
<evidence type="ECO:0000256" key="7">
    <source>
        <dbReference type="ARBA" id="ARBA00022660"/>
    </source>
</evidence>
<keyword evidence="9 17" id="KW-1278">Translocase</keyword>
<evidence type="ECO:0000256" key="10">
    <source>
        <dbReference type="ARBA" id="ARBA00022982"/>
    </source>
</evidence>
<evidence type="ECO:0000256" key="16">
    <source>
        <dbReference type="ARBA" id="ARBA00049551"/>
    </source>
</evidence>
<dbReference type="PANTHER" id="PTHR11434:SF0">
    <property type="entry name" value="NADH-UBIQUINONE OXIDOREDUCTASE CHAIN 4L"/>
    <property type="match status" value="1"/>
</dbReference>
<keyword evidence="11 17" id="KW-1133">Transmembrane helix</keyword>
<keyword evidence="10 17" id="KW-0249">Electron transport</keyword>